<evidence type="ECO:0000256" key="10">
    <source>
        <dbReference type="ARBA" id="ARBA00023242"/>
    </source>
</evidence>
<comment type="subunit">
    <text evidence="14">Component of an histone acetyltransferase complex. Interacts with H3K4me3 and to a lesser extent with H3K4me2.</text>
</comment>
<evidence type="ECO:0000313" key="18">
    <source>
        <dbReference type="RefSeq" id="XP_034245058.1"/>
    </source>
</evidence>
<keyword evidence="6 12" id="KW-0862">Zinc</keyword>
<feature type="compositionally biased region" description="Low complexity" evidence="15">
    <location>
        <begin position="160"/>
        <end position="182"/>
    </location>
</feature>
<dbReference type="GO" id="GO:0008270">
    <property type="term" value="F:zinc ion binding"/>
    <property type="evidence" value="ECO:0007669"/>
    <property type="project" value="UniProtKB-KW"/>
</dbReference>
<evidence type="ECO:0000256" key="6">
    <source>
        <dbReference type="ARBA" id="ARBA00022833"/>
    </source>
</evidence>
<evidence type="ECO:0000259" key="16">
    <source>
        <dbReference type="PROSITE" id="PS50016"/>
    </source>
</evidence>
<feature type="site" description="Histone H3K4me3 binding" evidence="11">
    <location>
        <position position="580"/>
    </location>
</feature>
<gene>
    <name evidence="18" type="primary">LOC117647429</name>
</gene>
<keyword evidence="7 14" id="KW-0156">Chromatin regulator</keyword>
<keyword evidence="4 12" id="KW-0479">Metal-binding</keyword>
<organism evidence="18">
    <name type="scientific">Thrips palmi</name>
    <name type="common">Melon thrips</name>
    <dbReference type="NCBI Taxonomy" id="161013"/>
    <lineage>
        <taxon>Eukaryota</taxon>
        <taxon>Metazoa</taxon>
        <taxon>Ecdysozoa</taxon>
        <taxon>Arthropoda</taxon>
        <taxon>Hexapoda</taxon>
        <taxon>Insecta</taxon>
        <taxon>Pterygota</taxon>
        <taxon>Neoptera</taxon>
        <taxon>Paraneoptera</taxon>
        <taxon>Thysanoptera</taxon>
        <taxon>Terebrantia</taxon>
        <taxon>Thripoidea</taxon>
        <taxon>Thripidae</taxon>
        <taxon>Thrips</taxon>
    </lineage>
</organism>
<evidence type="ECO:0000256" key="2">
    <source>
        <dbReference type="ARBA" id="ARBA00010210"/>
    </source>
</evidence>
<dbReference type="Gene3D" id="6.10.140.1740">
    <property type="match status" value="1"/>
</dbReference>
<dbReference type="SUPFAM" id="SSF57903">
    <property type="entry name" value="FYVE/PHD zinc finger"/>
    <property type="match status" value="1"/>
</dbReference>
<feature type="region of interest" description="Disordered" evidence="15">
    <location>
        <begin position="126"/>
        <end position="408"/>
    </location>
</feature>
<dbReference type="GO" id="GO:0006325">
    <property type="term" value="P:chromatin organization"/>
    <property type="evidence" value="ECO:0007669"/>
    <property type="project" value="UniProtKB-KW"/>
</dbReference>
<feature type="binding site" evidence="12">
    <location>
        <position position="581"/>
    </location>
    <ligand>
        <name>Zn(2+)</name>
        <dbReference type="ChEBI" id="CHEBI:29105"/>
        <label>1</label>
    </ligand>
</feature>
<feature type="site" description="Histone H3K4me3 binding" evidence="11">
    <location>
        <position position="603"/>
    </location>
</feature>
<dbReference type="AlphaFoldDB" id="A0A6P8YY42"/>
<comment type="function">
    <text evidence="14">Component of an histone acetyltransferase complex.</text>
</comment>
<feature type="compositionally biased region" description="Basic and acidic residues" evidence="15">
    <location>
        <begin position="213"/>
        <end position="290"/>
    </location>
</feature>
<feature type="compositionally biased region" description="Basic and acidic residues" evidence="15">
    <location>
        <begin position="298"/>
        <end position="307"/>
    </location>
</feature>
<evidence type="ECO:0000256" key="15">
    <source>
        <dbReference type="SAM" id="MobiDB-lite"/>
    </source>
</evidence>
<protein>
    <recommendedName>
        <fullName evidence="14">Inhibitor of growth protein</fullName>
    </recommendedName>
</protein>
<dbReference type="CDD" id="cd15505">
    <property type="entry name" value="PHD_ING"/>
    <property type="match status" value="1"/>
</dbReference>
<keyword evidence="9" id="KW-0804">Transcription</keyword>
<dbReference type="FunFam" id="3.30.40.10:FF:000103">
    <property type="entry name" value="Inhibitor of growth protein"/>
    <property type="match status" value="1"/>
</dbReference>
<feature type="binding site" evidence="12">
    <location>
        <position position="621"/>
    </location>
    <ligand>
        <name>Zn(2+)</name>
        <dbReference type="ChEBI" id="CHEBI:29105"/>
        <label>2</label>
    </ligand>
</feature>
<dbReference type="GeneID" id="117647429"/>
<feature type="binding site" evidence="12">
    <location>
        <position position="599"/>
    </location>
    <ligand>
        <name>Zn(2+)</name>
        <dbReference type="ChEBI" id="CHEBI:29105"/>
        <label>2</label>
    </ligand>
</feature>
<evidence type="ECO:0000256" key="5">
    <source>
        <dbReference type="ARBA" id="ARBA00022771"/>
    </source>
</evidence>
<feature type="compositionally biased region" description="Basic and acidic residues" evidence="15">
    <location>
        <begin position="331"/>
        <end position="351"/>
    </location>
</feature>
<comment type="domain">
    <text evidence="14">The PHD-type zinc finger mediates the binding to H3K4me3.</text>
</comment>
<feature type="binding site" evidence="12">
    <location>
        <position position="594"/>
    </location>
    <ligand>
        <name>Zn(2+)</name>
        <dbReference type="ChEBI" id="CHEBI:29105"/>
        <label>2</label>
    </ligand>
</feature>
<feature type="site" description="Histone H3K4me3 binding" evidence="11">
    <location>
        <position position="595"/>
    </location>
</feature>
<dbReference type="Pfam" id="PF12998">
    <property type="entry name" value="ING"/>
    <property type="match status" value="1"/>
</dbReference>
<dbReference type="RefSeq" id="XP_034245058.1">
    <property type="nucleotide sequence ID" value="XM_034389167.1"/>
</dbReference>
<feature type="binding site" evidence="12">
    <location>
        <position position="605"/>
    </location>
    <ligand>
        <name>Zn(2+)</name>
        <dbReference type="ChEBI" id="CHEBI:29105"/>
        <label>1</label>
    </ligand>
</feature>
<evidence type="ECO:0000256" key="13">
    <source>
        <dbReference type="PROSITE-ProRule" id="PRU00146"/>
    </source>
</evidence>
<keyword evidence="8" id="KW-0805">Transcription regulation</keyword>
<evidence type="ECO:0000313" key="17">
    <source>
        <dbReference type="Proteomes" id="UP000515158"/>
    </source>
</evidence>
<feature type="region of interest" description="Disordered" evidence="15">
    <location>
        <begin position="503"/>
        <end position="570"/>
    </location>
</feature>
<name>A0A6P8YY42_THRPL</name>
<dbReference type="PROSITE" id="PS50016">
    <property type="entry name" value="ZF_PHD_2"/>
    <property type="match status" value="1"/>
</dbReference>
<dbReference type="PANTHER" id="PTHR10333:SF103">
    <property type="entry name" value="INHIBITOR OF GROWTH PROTEIN 3"/>
    <property type="match status" value="1"/>
</dbReference>
<feature type="compositionally biased region" description="Low complexity" evidence="15">
    <location>
        <begin position="510"/>
        <end position="549"/>
    </location>
</feature>
<dbReference type="Proteomes" id="UP000515158">
    <property type="component" value="Unplaced"/>
</dbReference>
<dbReference type="InterPro" id="IPR019787">
    <property type="entry name" value="Znf_PHD-finger"/>
</dbReference>
<dbReference type="OrthoDB" id="5411773at2759"/>
<keyword evidence="5 13" id="KW-0863">Zinc-finger</keyword>
<evidence type="ECO:0000256" key="14">
    <source>
        <dbReference type="RuleBase" id="RU361213"/>
    </source>
</evidence>
<dbReference type="GO" id="GO:0005634">
    <property type="term" value="C:nucleus"/>
    <property type="evidence" value="ECO:0007669"/>
    <property type="project" value="UniProtKB-SubCell"/>
</dbReference>
<feature type="compositionally biased region" description="Low complexity" evidence="15">
    <location>
        <begin position="355"/>
        <end position="367"/>
    </location>
</feature>
<feature type="domain" description="PHD-type" evidence="16">
    <location>
        <begin position="578"/>
        <end position="627"/>
    </location>
</feature>
<feature type="binding site" evidence="12">
    <location>
        <position position="624"/>
    </location>
    <ligand>
        <name>Zn(2+)</name>
        <dbReference type="ChEBI" id="CHEBI:29105"/>
        <label>2</label>
    </ligand>
</feature>
<evidence type="ECO:0000256" key="9">
    <source>
        <dbReference type="ARBA" id="ARBA00023163"/>
    </source>
</evidence>
<comment type="similarity">
    <text evidence="2 14">Belongs to the ING family.</text>
</comment>
<dbReference type="PANTHER" id="PTHR10333">
    <property type="entry name" value="INHIBITOR OF GROWTH PROTEIN"/>
    <property type="match status" value="1"/>
</dbReference>
<dbReference type="SMART" id="SM00249">
    <property type="entry name" value="PHD"/>
    <property type="match status" value="1"/>
</dbReference>
<dbReference type="InterPro" id="IPR011011">
    <property type="entry name" value="Znf_FYVE_PHD"/>
</dbReference>
<dbReference type="GO" id="GO:0035267">
    <property type="term" value="C:NuA4 histone acetyltransferase complex"/>
    <property type="evidence" value="ECO:0007669"/>
    <property type="project" value="TreeGrafter"/>
</dbReference>
<evidence type="ECO:0000256" key="4">
    <source>
        <dbReference type="ARBA" id="ARBA00022723"/>
    </source>
</evidence>
<dbReference type="InterPro" id="IPR024610">
    <property type="entry name" value="ING_N_histone-binding"/>
</dbReference>
<reference evidence="18" key="1">
    <citation type="submission" date="2025-08" db="UniProtKB">
        <authorList>
            <consortium name="RefSeq"/>
        </authorList>
    </citation>
    <scope>IDENTIFICATION</scope>
    <source>
        <tissue evidence="18">Total insect</tissue>
    </source>
</reference>
<dbReference type="InterPro" id="IPR028651">
    <property type="entry name" value="ING_fam"/>
</dbReference>
<evidence type="ECO:0000256" key="12">
    <source>
        <dbReference type="PIRSR" id="PIRSR628651-51"/>
    </source>
</evidence>
<comment type="subcellular location">
    <subcellularLocation>
        <location evidence="1 14">Nucleus</location>
    </subcellularLocation>
</comment>
<evidence type="ECO:0000256" key="1">
    <source>
        <dbReference type="ARBA" id="ARBA00004123"/>
    </source>
</evidence>
<feature type="binding site" evidence="12">
    <location>
        <position position="583"/>
    </location>
    <ligand>
        <name>Zn(2+)</name>
        <dbReference type="ChEBI" id="CHEBI:29105"/>
        <label>1</label>
    </ligand>
</feature>
<evidence type="ECO:0000256" key="7">
    <source>
        <dbReference type="ARBA" id="ARBA00022853"/>
    </source>
</evidence>
<feature type="compositionally biased region" description="Basic and acidic residues" evidence="15">
    <location>
        <begin position="189"/>
        <end position="204"/>
    </location>
</feature>
<dbReference type="InterPro" id="IPR019786">
    <property type="entry name" value="Zinc_finger_PHD-type_CS"/>
</dbReference>
<keyword evidence="3" id="KW-0341">Growth regulation</keyword>
<evidence type="ECO:0000256" key="11">
    <source>
        <dbReference type="PIRSR" id="PIRSR628651-50"/>
    </source>
</evidence>
<evidence type="ECO:0000256" key="3">
    <source>
        <dbReference type="ARBA" id="ARBA00022604"/>
    </source>
</evidence>
<dbReference type="CDD" id="cd16858">
    <property type="entry name" value="ING_ING3_Yng2p"/>
    <property type="match status" value="1"/>
</dbReference>
<dbReference type="InParanoid" id="A0A6P8YY42"/>
<feature type="compositionally biased region" description="Polar residues" evidence="15">
    <location>
        <begin position="308"/>
        <end position="320"/>
    </location>
</feature>
<dbReference type="KEGG" id="tpal:117647429"/>
<keyword evidence="17" id="KW-1185">Reference proteome</keyword>
<feature type="compositionally biased region" description="Basic and acidic residues" evidence="15">
    <location>
        <begin position="388"/>
        <end position="408"/>
    </location>
</feature>
<dbReference type="Gene3D" id="3.30.40.10">
    <property type="entry name" value="Zinc/RING finger domain, C3HC4 (zinc finger)"/>
    <property type="match status" value="1"/>
</dbReference>
<feature type="site" description="Histone H3K4me3 binding" evidence="11">
    <location>
        <position position="591"/>
    </location>
</feature>
<keyword evidence="10 14" id="KW-0539">Nucleus</keyword>
<accession>A0A6P8YY42</accession>
<dbReference type="InterPro" id="IPR013083">
    <property type="entry name" value="Znf_RING/FYVE/PHD"/>
</dbReference>
<dbReference type="FunCoup" id="A0A6P8YY42">
    <property type="interactions" value="1359"/>
</dbReference>
<dbReference type="SMART" id="SM01408">
    <property type="entry name" value="ING"/>
    <property type="match status" value="1"/>
</dbReference>
<dbReference type="InterPro" id="IPR001965">
    <property type="entry name" value="Znf_PHD"/>
</dbReference>
<evidence type="ECO:0000256" key="8">
    <source>
        <dbReference type="ARBA" id="ARBA00023015"/>
    </source>
</evidence>
<feature type="binding site" evidence="12">
    <location>
        <position position="608"/>
    </location>
    <ligand>
        <name>Zn(2+)</name>
        <dbReference type="ChEBI" id="CHEBI:29105"/>
        <label>1</label>
    </ligand>
</feature>
<sequence length="634" mass="70023">MLYLEDYLEMIEHLPQELRDRFTDMREMDLGVQNSIDGLEKKVKGFFANAKRLPKLERDAENDCIRKEYYKTLEDADEKVQLASQMYELVDRYLRRLDAELFKFKIELEADNAGITEVLEKRSLELDAPPPSSREKENRYSFGSRASNTHGKQKKRRDSSAVGSVGVGGSSDSRSSSHSSLQHGHRDHHGQGHRESHSNHAHRDSHAHHAHRDGHAGHRDGLGVHRDSHGGHRDAGHREGHAGHRDGHAGHASHRDGHAHRESREGRDGHHRDHSVHRDHGHLVHRDHGHGQGHAQVAHRERDHSAYRESQATMQAQAQGGHTYGLSAGMAHKDRDRSRDPSRDRDRERGGGGHFAQSHQHAQQLHGLGHGVLERDASPATSTSSGSRHQDRHQDRLPDRHQDRHQDRLQDRLQDAHGVPYGLGHMGAGGTAIAAAASQAIAATQQIERSAQGDTKEMQQGRRTASLKASYEAIGGSHSHDFAIGREIAGAAQTALAAIHDIPKKKKKSNASNSHALSSSSSGLGSSLSSQQGSSSASLSNDLLPLAGDAGDDGLMDPNGDGLGDGDNPDWTYDPNEPRYCLCNQVSYGDMVACDNEDCPFEWFHYACVNITAPPKGKWYCPQCSSSMKRRRKN</sequence>
<proteinExistence type="inferred from homology"/>
<dbReference type="PROSITE" id="PS01359">
    <property type="entry name" value="ZF_PHD_1"/>
    <property type="match status" value="1"/>
</dbReference>